<reference evidence="2" key="1">
    <citation type="submission" date="2015-01" db="EMBL/GenBank/DDBJ databases">
        <authorList>
            <person name="Paterson Steve"/>
        </authorList>
    </citation>
    <scope>NUCLEOTIDE SEQUENCE [LARGE SCALE GENOMIC DNA]</scope>
    <source>
        <strain evidence="2">OBR1</strain>
    </source>
</reference>
<proteinExistence type="predicted"/>
<accession>A0A0G4JVM4</accession>
<dbReference type="STRING" id="1109412.BN1221_02445"/>
<evidence type="ECO:0000313" key="1">
    <source>
        <dbReference type="EMBL" id="CPR17093.1"/>
    </source>
</evidence>
<gene>
    <name evidence="1" type="ORF">BN1221_02445</name>
</gene>
<evidence type="ECO:0000313" key="2">
    <source>
        <dbReference type="Proteomes" id="UP000044377"/>
    </source>
</evidence>
<name>A0A0G4JVM4_9GAMM</name>
<organism evidence="1 2">
    <name type="scientific">Brenneria goodwinii</name>
    <dbReference type="NCBI Taxonomy" id="1109412"/>
    <lineage>
        <taxon>Bacteria</taxon>
        <taxon>Pseudomonadati</taxon>
        <taxon>Pseudomonadota</taxon>
        <taxon>Gammaproteobacteria</taxon>
        <taxon>Enterobacterales</taxon>
        <taxon>Pectobacteriaceae</taxon>
        <taxon>Brenneria</taxon>
    </lineage>
</organism>
<keyword evidence="2" id="KW-1185">Reference proteome</keyword>
<dbReference type="EMBL" id="CGIG01000001">
    <property type="protein sequence ID" value="CPR17093.1"/>
    <property type="molecule type" value="Genomic_DNA"/>
</dbReference>
<sequence>MIPYSQPVTNQSAGGIFFAGCAECGGGPVICCATLYNFVSKKNNVLSLGLL</sequence>
<protein>
    <submittedName>
        <fullName evidence="1">Uncharacterized protein</fullName>
    </submittedName>
</protein>
<dbReference type="AlphaFoldDB" id="A0A0G4JVM4"/>
<dbReference type="Proteomes" id="UP000044377">
    <property type="component" value="Unassembled WGS sequence"/>
</dbReference>